<protein>
    <submittedName>
        <fullName evidence="1">Uncharacterized protein</fullName>
    </submittedName>
</protein>
<evidence type="ECO:0000313" key="1">
    <source>
        <dbReference type="EMBL" id="TNJ30640.1"/>
    </source>
</evidence>
<comment type="caution">
    <text evidence="1">The sequence shown here is derived from an EMBL/GenBank/DDBJ whole genome shotgun (WGS) entry which is preliminary data.</text>
</comment>
<name>A0A4Z1SYT8_GIAMU</name>
<dbReference type="EMBL" id="VDLU01000001">
    <property type="protein sequence ID" value="TNJ30640.1"/>
    <property type="molecule type" value="Genomic_DNA"/>
</dbReference>
<keyword evidence="2" id="KW-1185">Reference proteome</keyword>
<dbReference type="AlphaFoldDB" id="A0A4Z1SYT8"/>
<organism evidence="1 2">
    <name type="scientific">Giardia muris</name>
    <dbReference type="NCBI Taxonomy" id="5742"/>
    <lineage>
        <taxon>Eukaryota</taxon>
        <taxon>Metamonada</taxon>
        <taxon>Diplomonadida</taxon>
        <taxon>Hexamitidae</taxon>
        <taxon>Giardiinae</taxon>
        <taxon>Giardia</taxon>
    </lineage>
</organism>
<evidence type="ECO:0000313" key="2">
    <source>
        <dbReference type="Proteomes" id="UP000315496"/>
    </source>
</evidence>
<sequence>MLEDTDRVRFSQMDDDIVYTVDVEEFMDKYPSLEEVQLAREALVSPDPMAQLKAIEVLAAAPYAFDDSPIAAEIFDEFSGILANEMDPIKFHAVCDAVAACLRSVSPIACTNYAIAMLTSLTSRLTSFEVNNEETNPDVDEDPETACTLMMMLVSTCNSVLETIFDSQATLLYSGGTLLALGTAMGELYYTFLRLYIFHANEIRLVRNLIDPRLGNIPSKYLVLLDSSAVYVTYWAKCVNAMPVARNGLRDTFLVPGRTESFVFSMPLNTDFVGADSAAEIFTSPAIINFIGNDDFAMHLLKLSPGSTTSRILGSHYLATLYLNLIVKSRLYEERTYYTVFLACLGVLEAEATVTFTTLHPSVTIALLTYVIDETCPPSYASRQLVGRSEQKKFNLSTRIDYSRLEIDTKTTLPPLRTQQKMAETRPMPKRIFVAEKKAPGTIRLAIPSAQVQRLPDSRIEASRRTCKKLERLHSQLTQGDDKPPRTDPNNEEMLETVKFLALDLFLDTLSKYPVFEFSQIIATTLADRYAPSHLPITFCRILGSPCFAPFVKVETAQKILNKTTAASLDMLGKGLLSSSGAMLKSAITIRFVALQQGLSLSPQAHTCDALRQTLAQQAYRNCVQRSGVLCATLLDGFPISGLDKELFFANVDYRQCVVSLSDVKAGTHDVHCLDFTRALLDWLGVDGPLFEAWLNTQENRHIMFARLLTFGDP</sequence>
<reference evidence="1 2" key="1">
    <citation type="submission" date="2019-05" db="EMBL/GenBank/DDBJ databases">
        <title>The compact genome of Giardia muris reveals important steps in the evolution of intestinal protozoan parasites.</title>
        <authorList>
            <person name="Xu F."/>
            <person name="Jimenez-Gonzalez A."/>
            <person name="Einarsson E."/>
            <person name="Astvaldsson A."/>
            <person name="Peirasmaki D."/>
            <person name="Eckmann L."/>
            <person name="Andersson J.O."/>
            <person name="Svard S.G."/>
            <person name="Jerlstrom-Hultqvist J."/>
        </authorList>
    </citation>
    <scope>NUCLEOTIDE SEQUENCE [LARGE SCALE GENOMIC DNA]</scope>
    <source>
        <strain evidence="1 2">Roberts-Thomson</strain>
    </source>
</reference>
<gene>
    <name evidence="1" type="ORF">GMRT_10772</name>
</gene>
<dbReference type="OrthoDB" id="10251669at2759"/>
<accession>A0A4Z1SYT8</accession>
<dbReference type="VEuPathDB" id="GiardiaDB:GMRT_10772"/>
<proteinExistence type="predicted"/>
<dbReference type="Proteomes" id="UP000315496">
    <property type="component" value="Chromosome 1"/>
</dbReference>